<dbReference type="Pfam" id="PF10592">
    <property type="entry name" value="AIPR"/>
    <property type="match status" value="1"/>
</dbReference>
<sequence>MTTNDLVLLNQLLDQRMLEIGEGLDESEYFEIFSAEQALKDDDLSYDEIVSGIVDGGGDGGVDSAYFFINDSLYNEDIDISSLKRNTTLRLVLIQSKTTTGFSEESMNKLIASAKDLFDLNKEISELTSIYNRNLLQAVDHFRSVYLTLVSKFPTISFEYFSATKATSVHPNVERKVTDLKGTIERLFNPVFFKFLFLNTSALLASARRAPARTTTLRLAETPISTGQEGFACLVALKDFLPFITDEDGHIRAHLFEGNVRDYQGQTEVNKEIRNSLEMAGAEDFWWLNNGVSIICTNASLSGKTLTIEDAEIVNGLQTSREIYHTLHGKDLSSETRHIMLRVLKPQTEESRDRIIKATNSQTPIPAASLRATDKIHRDIEEYLYSKGYFYDRRKNYYKNIGKPIKKIVSIPFVAQAVMACALSDPANARARPSSLIKNNDTYIKVFSPSYPLDIFWKCPVIVQAVETELKRSETPEHRTHSNNLRFYVATLWTLRACGVPKPTIEQVAAVDLTQLSSTSIMNAVTDTFTAYRELGATDQVAKGTALGPKLREAHKQEFLSMQAAKKESNVRANVSISTNESTANGLI</sequence>
<dbReference type="AlphaFoldDB" id="A0A5C4S202"/>
<dbReference type="Proteomes" id="UP000308271">
    <property type="component" value="Unassembled WGS sequence"/>
</dbReference>
<name>A0A5C4S202_CHLTI</name>
<gene>
    <name evidence="2" type="ORF">FGF66_10895</name>
</gene>
<dbReference type="EMBL" id="VDCH01000030">
    <property type="protein sequence ID" value="TNJ37484.1"/>
    <property type="molecule type" value="Genomic_DNA"/>
</dbReference>
<reference evidence="2 3" key="1">
    <citation type="submission" date="2019-05" db="EMBL/GenBank/DDBJ databases">
        <title>Draft Whole-Genome sequence of the green sulfur bacterium Chlorobaculum thiosulfatiphilum DSM 249.</title>
        <authorList>
            <person name="Meyer T.E."/>
            <person name="Kyndt J.A."/>
        </authorList>
    </citation>
    <scope>NUCLEOTIDE SEQUENCE [LARGE SCALE GENOMIC DNA]</scope>
    <source>
        <strain evidence="2 3">DSM 249</strain>
    </source>
</reference>
<dbReference type="OrthoDB" id="9806213at2"/>
<comment type="caution">
    <text evidence="2">The sequence shown here is derived from an EMBL/GenBank/DDBJ whole genome shotgun (WGS) entry which is preliminary data.</text>
</comment>
<feature type="domain" description="Abortive phage infection protein C-terminal" evidence="1">
    <location>
        <begin position="256"/>
        <end position="479"/>
    </location>
</feature>
<evidence type="ECO:0000259" key="1">
    <source>
        <dbReference type="Pfam" id="PF10592"/>
    </source>
</evidence>
<evidence type="ECO:0000313" key="2">
    <source>
        <dbReference type="EMBL" id="TNJ37484.1"/>
    </source>
</evidence>
<accession>A0A5C4S202</accession>
<protein>
    <submittedName>
        <fullName evidence="2">AIPR family protein</fullName>
    </submittedName>
</protein>
<organism evidence="2 3">
    <name type="scientific">Chlorobaculum thiosulfatiphilum</name>
    <name type="common">Chlorobium limicola f.sp. thiosulfatophilum</name>
    <dbReference type="NCBI Taxonomy" id="115852"/>
    <lineage>
        <taxon>Bacteria</taxon>
        <taxon>Pseudomonadati</taxon>
        <taxon>Chlorobiota</taxon>
        <taxon>Chlorobiia</taxon>
        <taxon>Chlorobiales</taxon>
        <taxon>Chlorobiaceae</taxon>
        <taxon>Chlorobaculum</taxon>
    </lineage>
</organism>
<keyword evidence="3" id="KW-1185">Reference proteome</keyword>
<proteinExistence type="predicted"/>
<evidence type="ECO:0000313" key="3">
    <source>
        <dbReference type="Proteomes" id="UP000308271"/>
    </source>
</evidence>
<dbReference type="InterPro" id="IPR018891">
    <property type="entry name" value="AIPR_C"/>
</dbReference>